<feature type="domain" description="MacB-like periplasmic core" evidence="9">
    <location>
        <begin position="21"/>
        <end position="155"/>
    </location>
</feature>
<reference evidence="10 11" key="1">
    <citation type="journal article" date="2021" name="Environ. Microbiol.">
        <title>Genetic insights into the dark matter of the mammalian gut microbiota through targeted genome reconstruction.</title>
        <authorList>
            <person name="Lugli G.A."/>
            <person name="Alessandri G."/>
            <person name="Milani C."/>
            <person name="Viappiani A."/>
            <person name="Fontana F."/>
            <person name="Tarracchini C."/>
            <person name="Mancabelli L."/>
            <person name="Argentini C."/>
            <person name="Ruiz L."/>
            <person name="Margolles A."/>
            <person name="van Sinderen D."/>
            <person name="Turroni F."/>
            <person name="Ventura M."/>
        </authorList>
    </citation>
    <scope>NUCLEOTIDE SEQUENCE [LARGE SCALE GENOMIC DNA]</scope>
    <source>
        <strain evidence="10 11">LC6</strain>
    </source>
</reference>
<keyword evidence="2" id="KW-1003">Cell membrane</keyword>
<dbReference type="PANTHER" id="PTHR30572:SF4">
    <property type="entry name" value="ABC TRANSPORTER PERMEASE YTRF"/>
    <property type="match status" value="1"/>
</dbReference>
<protein>
    <submittedName>
        <fullName evidence="10">ABC transporter permease</fullName>
    </submittedName>
</protein>
<keyword evidence="3 7" id="KW-0812">Transmembrane</keyword>
<keyword evidence="4 7" id="KW-1133">Transmembrane helix</keyword>
<comment type="caution">
    <text evidence="10">The sequence shown here is derived from an EMBL/GenBank/DDBJ whole genome shotgun (WGS) entry which is preliminary data.</text>
</comment>
<comment type="similarity">
    <text evidence="6">Belongs to the ABC-4 integral membrane protein family.</text>
</comment>
<accession>A0ABS5UU85</accession>
<comment type="subcellular location">
    <subcellularLocation>
        <location evidence="1">Cell membrane</location>
        <topology evidence="1">Multi-pass membrane protein</topology>
    </subcellularLocation>
</comment>
<organism evidence="10 11">
    <name type="scientific">Bifidobacterium colobi</name>
    <dbReference type="NCBI Taxonomy" id="2809026"/>
    <lineage>
        <taxon>Bacteria</taxon>
        <taxon>Bacillati</taxon>
        <taxon>Actinomycetota</taxon>
        <taxon>Actinomycetes</taxon>
        <taxon>Bifidobacteriales</taxon>
        <taxon>Bifidobacteriaceae</taxon>
        <taxon>Bifidobacterium</taxon>
    </lineage>
</organism>
<dbReference type="Pfam" id="PF02687">
    <property type="entry name" value="FtsX"/>
    <property type="match status" value="1"/>
</dbReference>
<dbReference type="PROSITE" id="PS51257">
    <property type="entry name" value="PROKAR_LIPOPROTEIN"/>
    <property type="match status" value="1"/>
</dbReference>
<evidence type="ECO:0000256" key="6">
    <source>
        <dbReference type="ARBA" id="ARBA00038076"/>
    </source>
</evidence>
<feature type="transmembrane region" description="Helical" evidence="7">
    <location>
        <begin position="351"/>
        <end position="377"/>
    </location>
</feature>
<feature type="transmembrane region" description="Helical" evidence="7">
    <location>
        <begin position="398"/>
        <end position="422"/>
    </location>
</feature>
<dbReference type="EMBL" id="JAFEJU010000002">
    <property type="protein sequence ID" value="MBT1174607.1"/>
    <property type="molecule type" value="Genomic_DNA"/>
</dbReference>
<evidence type="ECO:0000313" key="11">
    <source>
        <dbReference type="Proteomes" id="UP000711736"/>
    </source>
</evidence>
<dbReference type="PANTHER" id="PTHR30572">
    <property type="entry name" value="MEMBRANE COMPONENT OF TRANSPORTER-RELATED"/>
    <property type="match status" value="1"/>
</dbReference>
<dbReference type="Pfam" id="PF12704">
    <property type="entry name" value="MacB_PCD"/>
    <property type="match status" value="1"/>
</dbReference>
<dbReference type="Proteomes" id="UP000711736">
    <property type="component" value="Unassembled WGS sequence"/>
</dbReference>
<feature type="transmembrane region" description="Helical" evidence="7">
    <location>
        <begin position="21"/>
        <end position="42"/>
    </location>
</feature>
<feature type="domain" description="ABC3 transporter permease C-terminal" evidence="8">
    <location>
        <begin position="356"/>
        <end position="506"/>
    </location>
</feature>
<evidence type="ECO:0000259" key="8">
    <source>
        <dbReference type="Pfam" id="PF02687"/>
    </source>
</evidence>
<dbReference type="InterPro" id="IPR003838">
    <property type="entry name" value="ABC3_permease_C"/>
</dbReference>
<dbReference type="InterPro" id="IPR050250">
    <property type="entry name" value="Macrolide_Exporter_MacB"/>
</dbReference>
<evidence type="ECO:0000256" key="3">
    <source>
        <dbReference type="ARBA" id="ARBA00022692"/>
    </source>
</evidence>
<feature type="transmembrane region" description="Helical" evidence="7">
    <location>
        <begin position="477"/>
        <end position="496"/>
    </location>
</feature>
<keyword evidence="5 7" id="KW-0472">Membrane</keyword>
<evidence type="ECO:0000313" key="10">
    <source>
        <dbReference type="EMBL" id="MBT1174607.1"/>
    </source>
</evidence>
<evidence type="ECO:0000256" key="4">
    <source>
        <dbReference type="ARBA" id="ARBA00022989"/>
    </source>
</evidence>
<proteinExistence type="inferred from homology"/>
<dbReference type="InterPro" id="IPR025857">
    <property type="entry name" value="MacB_PCD"/>
</dbReference>
<evidence type="ECO:0000259" key="9">
    <source>
        <dbReference type="Pfam" id="PF12704"/>
    </source>
</evidence>
<gene>
    <name evidence="10" type="ORF">JS530_03650</name>
</gene>
<keyword evidence="11" id="KW-1185">Reference proteome</keyword>
<evidence type="ECO:0000256" key="7">
    <source>
        <dbReference type="SAM" id="Phobius"/>
    </source>
</evidence>
<evidence type="ECO:0000256" key="1">
    <source>
        <dbReference type="ARBA" id="ARBA00004651"/>
    </source>
</evidence>
<evidence type="ECO:0000256" key="2">
    <source>
        <dbReference type="ARBA" id="ARBA00022475"/>
    </source>
</evidence>
<dbReference type="RefSeq" id="WP_214375849.1">
    <property type="nucleotide sequence ID" value="NZ_JAFEJU010000002.1"/>
</dbReference>
<sequence length="515" mass="54661">MRFGDILRLCRQNLWRRKSRTILTVLGVIVGCCSIVLMISLGQGIDEQNEKMLTSMGDLSIVTVYTNGGNGGMMAMGSGASSSSASSDVKLNDESVKSFRAIPGVSGATPVMNFNYNASVRAGSAGRYLYDYVQIMGIDMAQFEQMGFKLKDGAMPVREGEVLGGEWLAYDFMDTLSNGAMRSSSRGEGCMWNDDTARCEPYKDEDPYVQPIGAQLTLTTGANYNGDPYTQRLYGSGGSGGASSSGGGLGETQNTTADYRVTGVIVADYNKGFATSDGIVMDLQSLKALIAKVDPSAAKQRTANYDQVLVKAQDMASVPEVESQIKALGYETSSYEDMRKSLEEQSRAIQLILGGIGAVSLLVAAIGIANTMVMSVTERTREIGIMKALGCYVRDIRVMFLAEAGAIGFLGGLIGCMVSALISLGINLAGMTYIGGGMAYSAGGSGSGSDSANSIWTMVWQAIVGGDDVTRYSVIPWWLYLFAVLFATLIGLLFGFGPANKAVKIPALDAIKNSE</sequence>
<evidence type="ECO:0000256" key="5">
    <source>
        <dbReference type="ARBA" id="ARBA00023136"/>
    </source>
</evidence>
<name>A0ABS5UU85_9BIFI</name>